<dbReference type="RefSeq" id="WP_187762954.1">
    <property type="nucleotide sequence ID" value="NZ_CP061038.1"/>
</dbReference>
<evidence type="ECO:0000313" key="3">
    <source>
        <dbReference type="Proteomes" id="UP000516148"/>
    </source>
</evidence>
<organism evidence="2 3">
    <name type="scientific">Sphingomonas alpina</name>
    <dbReference type="NCBI Taxonomy" id="653931"/>
    <lineage>
        <taxon>Bacteria</taxon>
        <taxon>Pseudomonadati</taxon>
        <taxon>Pseudomonadota</taxon>
        <taxon>Alphaproteobacteria</taxon>
        <taxon>Sphingomonadales</taxon>
        <taxon>Sphingomonadaceae</taxon>
        <taxon>Sphingomonas</taxon>
    </lineage>
</organism>
<dbReference type="Proteomes" id="UP000516148">
    <property type="component" value="Chromosome"/>
</dbReference>
<gene>
    <name evidence="2" type="ORF">H3Z74_05545</name>
</gene>
<sequence>MTIPYPAALGAIRTGSTSQLRQVFEALTVAESVELGTFIGPQRLRAITVYPAMVTAFRPLPEPIDTVAILSEIGRQAFNDPAGLLLPLRPDPALVEQVRLALLDVERRRRVGPLLTMPTDVTATLPTPTGIPPALTEADYSTAATQQNVEVAAIKAVAVVESGGRSGFDSQGRPKILFEAHHFSGHSGNRFNTTHPHLSVPARQWRTASNYYGWDQYQRLREAMVLDVDAALKSASWGKFQVLGSNHSGWPNVRSFVEAMYVSEANHLRSFVAFCNDNNLMGFVRTKDWLSFALGYNGQSQQGYDQRMATAYLAAGGTPPAPRARR</sequence>
<proteinExistence type="predicted"/>
<dbReference type="InterPro" id="IPR024408">
    <property type="entry name" value="Muramidase"/>
</dbReference>
<name>A0A7H0LLW0_9SPHN</name>
<dbReference type="EMBL" id="CP061038">
    <property type="protein sequence ID" value="QNQ10663.1"/>
    <property type="molecule type" value="Genomic_DNA"/>
</dbReference>
<feature type="domain" description="N-acetylmuramidase" evidence="1">
    <location>
        <begin position="150"/>
        <end position="312"/>
    </location>
</feature>
<dbReference type="Pfam" id="PF11860">
    <property type="entry name" value="Muramidase"/>
    <property type="match status" value="1"/>
</dbReference>
<accession>A0A7H0LLW0</accession>
<dbReference type="KEGG" id="spap:H3Z74_05545"/>
<dbReference type="AlphaFoldDB" id="A0A7H0LLW0"/>
<evidence type="ECO:0000313" key="2">
    <source>
        <dbReference type="EMBL" id="QNQ10663.1"/>
    </source>
</evidence>
<evidence type="ECO:0000259" key="1">
    <source>
        <dbReference type="Pfam" id="PF11860"/>
    </source>
</evidence>
<keyword evidence="3" id="KW-1185">Reference proteome</keyword>
<reference evidence="2 3" key="1">
    <citation type="submission" date="2020-09" db="EMBL/GenBank/DDBJ databases">
        <title>Sphingomonas sp., a new species isolated from pork steak.</title>
        <authorList>
            <person name="Heidler von Heilborn D."/>
        </authorList>
    </citation>
    <scope>NUCLEOTIDE SEQUENCE [LARGE SCALE GENOMIC DNA]</scope>
    <source>
        <strain evidence="3">S8-3T</strain>
    </source>
</reference>
<protein>
    <submittedName>
        <fullName evidence="2">N-acetylmuramidase family protein</fullName>
    </submittedName>
</protein>